<gene>
    <name evidence="4" type="primary">proC</name>
    <name evidence="9" type="ORF">FHS81_001001</name>
</gene>
<dbReference type="UniPathway" id="UPA00098">
    <property type="reaction ID" value="UER00361"/>
</dbReference>
<dbReference type="SUPFAM" id="SSF51735">
    <property type="entry name" value="NAD(P)-binding Rossmann-fold domains"/>
    <property type="match status" value="1"/>
</dbReference>
<dbReference type="Pfam" id="PF14748">
    <property type="entry name" value="P5CR_dimer"/>
    <property type="match status" value="1"/>
</dbReference>
<dbReference type="FunFam" id="1.10.3730.10:FF:000001">
    <property type="entry name" value="Pyrroline-5-carboxylate reductase"/>
    <property type="match status" value="1"/>
</dbReference>
<dbReference type="EC" id="1.5.1.2" evidence="4 5"/>
<comment type="pathway">
    <text evidence="4">Amino-acid biosynthesis; L-proline biosynthesis; L-proline from L-glutamate 5-semialdehyde: step 1/1.</text>
</comment>
<dbReference type="AlphaFoldDB" id="A0A7W5Z2J6"/>
<reference evidence="9 10" key="1">
    <citation type="submission" date="2020-08" db="EMBL/GenBank/DDBJ databases">
        <title>Genomic Encyclopedia of Type Strains, Phase IV (KMG-IV): sequencing the most valuable type-strain genomes for metagenomic binning, comparative biology and taxonomic classification.</title>
        <authorList>
            <person name="Goeker M."/>
        </authorList>
    </citation>
    <scope>NUCLEOTIDE SEQUENCE [LARGE SCALE GENOMIC DNA]</scope>
    <source>
        <strain evidence="9 10">DSM 28760</strain>
    </source>
</reference>
<evidence type="ECO:0000256" key="6">
    <source>
        <dbReference type="PIRSR" id="PIRSR000193-1"/>
    </source>
</evidence>
<comment type="catalytic activity">
    <reaction evidence="4">
        <text>L-proline + NADP(+) = (S)-1-pyrroline-5-carboxylate + NADPH + 2 H(+)</text>
        <dbReference type="Rhea" id="RHEA:14109"/>
        <dbReference type="ChEBI" id="CHEBI:15378"/>
        <dbReference type="ChEBI" id="CHEBI:17388"/>
        <dbReference type="ChEBI" id="CHEBI:57783"/>
        <dbReference type="ChEBI" id="CHEBI:58349"/>
        <dbReference type="ChEBI" id="CHEBI:60039"/>
        <dbReference type="EC" id="1.5.1.2"/>
    </reaction>
</comment>
<dbReference type="Proteomes" id="UP000537592">
    <property type="component" value="Unassembled WGS sequence"/>
</dbReference>
<dbReference type="HAMAP" id="MF_01925">
    <property type="entry name" value="P5C_reductase"/>
    <property type="match status" value="1"/>
</dbReference>
<evidence type="ECO:0000256" key="2">
    <source>
        <dbReference type="ARBA" id="ARBA00022857"/>
    </source>
</evidence>
<keyword evidence="10" id="KW-1185">Reference proteome</keyword>
<keyword evidence="2 4" id="KW-0521">NADP</keyword>
<dbReference type="PANTHER" id="PTHR11645">
    <property type="entry name" value="PYRROLINE-5-CARBOXYLATE REDUCTASE"/>
    <property type="match status" value="1"/>
</dbReference>
<dbReference type="Gene3D" id="1.10.3730.10">
    <property type="entry name" value="ProC C-terminal domain-like"/>
    <property type="match status" value="1"/>
</dbReference>
<accession>A0A7W5Z2J6</accession>
<name>A0A7W5Z2J6_9HYPH</name>
<evidence type="ECO:0000256" key="5">
    <source>
        <dbReference type="NCBIfam" id="TIGR00112"/>
    </source>
</evidence>
<dbReference type="PIRSF" id="PIRSF000193">
    <property type="entry name" value="Pyrrol-5-carb_rd"/>
    <property type="match status" value="1"/>
</dbReference>
<dbReference type="EMBL" id="JACICC010000002">
    <property type="protein sequence ID" value="MBB3808931.1"/>
    <property type="molecule type" value="Genomic_DNA"/>
</dbReference>
<dbReference type="NCBIfam" id="TIGR00112">
    <property type="entry name" value="proC"/>
    <property type="match status" value="1"/>
</dbReference>
<dbReference type="SUPFAM" id="SSF48179">
    <property type="entry name" value="6-phosphogluconate dehydrogenase C-terminal domain-like"/>
    <property type="match status" value="1"/>
</dbReference>
<evidence type="ECO:0000259" key="7">
    <source>
        <dbReference type="Pfam" id="PF03807"/>
    </source>
</evidence>
<dbReference type="GO" id="GO:0004735">
    <property type="term" value="F:pyrroline-5-carboxylate reductase activity"/>
    <property type="evidence" value="ECO:0007669"/>
    <property type="project" value="UniProtKB-UniRule"/>
</dbReference>
<dbReference type="GO" id="GO:0055129">
    <property type="term" value="P:L-proline biosynthetic process"/>
    <property type="evidence" value="ECO:0007669"/>
    <property type="project" value="UniProtKB-UniRule"/>
</dbReference>
<feature type="domain" description="Pyrroline-5-carboxylate reductase catalytic N-terminal" evidence="7">
    <location>
        <begin position="30"/>
        <end position="121"/>
    </location>
</feature>
<proteinExistence type="inferred from homology"/>
<organism evidence="9 10">
    <name type="scientific">Pseudochelatococcus contaminans</name>
    <dbReference type="NCBI Taxonomy" id="1538103"/>
    <lineage>
        <taxon>Bacteria</taxon>
        <taxon>Pseudomonadati</taxon>
        <taxon>Pseudomonadota</taxon>
        <taxon>Alphaproteobacteria</taxon>
        <taxon>Hyphomicrobiales</taxon>
        <taxon>Chelatococcaceae</taxon>
        <taxon>Pseudochelatococcus</taxon>
    </lineage>
</organism>
<evidence type="ECO:0000259" key="8">
    <source>
        <dbReference type="Pfam" id="PF14748"/>
    </source>
</evidence>
<dbReference type="Gene3D" id="3.40.50.720">
    <property type="entry name" value="NAD(P)-binding Rossmann-like Domain"/>
    <property type="match status" value="1"/>
</dbReference>
<feature type="domain" description="Pyrroline-5-carboxylate reductase dimerisation" evidence="8">
    <location>
        <begin position="185"/>
        <end position="290"/>
    </location>
</feature>
<dbReference type="Pfam" id="PF03807">
    <property type="entry name" value="F420_oxidored"/>
    <property type="match status" value="1"/>
</dbReference>
<dbReference type="GO" id="GO:0005737">
    <property type="term" value="C:cytoplasm"/>
    <property type="evidence" value="ECO:0007669"/>
    <property type="project" value="UniProtKB-SubCell"/>
</dbReference>
<dbReference type="PANTHER" id="PTHR11645:SF0">
    <property type="entry name" value="PYRROLINE-5-CARBOXYLATE REDUCTASE 3"/>
    <property type="match status" value="1"/>
</dbReference>
<dbReference type="InterPro" id="IPR029036">
    <property type="entry name" value="P5CR_dimer"/>
</dbReference>
<comment type="function">
    <text evidence="4">Catalyzes the reduction of 1-pyrroline-5-carboxylate (PCA) to L-proline.</text>
</comment>
<comment type="caution">
    <text evidence="9">The sequence shown here is derived from an EMBL/GenBank/DDBJ whole genome shotgun (WGS) entry which is preliminary data.</text>
</comment>
<comment type="subcellular location">
    <subcellularLocation>
        <location evidence="4">Cytoplasm</location>
    </subcellularLocation>
</comment>
<keyword evidence="4" id="KW-0641">Proline biosynthesis</keyword>
<evidence type="ECO:0000256" key="1">
    <source>
        <dbReference type="ARBA" id="ARBA00005525"/>
    </source>
</evidence>
<evidence type="ECO:0000313" key="10">
    <source>
        <dbReference type="Proteomes" id="UP000537592"/>
    </source>
</evidence>
<evidence type="ECO:0000256" key="3">
    <source>
        <dbReference type="ARBA" id="ARBA00023002"/>
    </source>
</evidence>
<keyword evidence="4" id="KW-0963">Cytoplasm</keyword>
<feature type="binding site" evidence="6">
    <location>
        <begin position="92"/>
        <end position="95"/>
    </location>
    <ligand>
        <name>NADP(+)</name>
        <dbReference type="ChEBI" id="CHEBI:58349"/>
    </ligand>
</feature>
<dbReference type="InterPro" id="IPR000304">
    <property type="entry name" value="Pyrroline-COOH_reductase"/>
</dbReference>
<evidence type="ECO:0000313" key="9">
    <source>
        <dbReference type="EMBL" id="MBB3808931.1"/>
    </source>
</evidence>
<dbReference type="InterPro" id="IPR008927">
    <property type="entry name" value="6-PGluconate_DH-like_C_sf"/>
</dbReference>
<comment type="similarity">
    <text evidence="1 4">Belongs to the pyrroline-5-carboxylate reductase family.</text>
</comment>
<comment type="catalytic activity">
    <reaction evidence="4">
        <text>L-proline + NAD(+) = (S)-1-pyrroline-5-carboxylate + NADH + 2 H(+)</text>
        <dbReference type="Rhea" id="RHEA:14105"/>
        <dbReference type="ChEBI" id="CHEBI:15378"/>
        <dbReference type="ChEBI" id="CHEBI:17388"/>
        <dbReference type="ChEBI" id="CHEBI:57540"/>
        <dbReference type="ChEBI" id="CHEBI:57945"/>
        <dbReference type="ChEBI" id="CHEBI:60039"/>
        <dbReference type="EC" id="1.5.1.2"/>
    </reaction>
</comment>
<protein>
    <recommendedName>
        <fullName evidence="4 5">Pyrroline-5-carboxylate reductase</fullName>
        <shortName evidence="4">P5C reductase</shortName>
        <shortName evidence="4">P5CR</shortName>
        <ecNumber evidence="4 5">1.5.1.2</ecNumber>
    </recommendedName>
    <alternativeName>
        <fullName evidence="4">PCA reductase</fullName>
    </alternativeName>
</protein>
<sequence length="292" mass="29124">MPTGAQTVQRFADVIDGAAPDPALPSSLVLAGAGKMGASLLDGWLKSGLDPVNVTILDPHPSEHIERLAAERGIALNTAIEAIRPPEVLVLAIKPQSLAEAAPSLARLVAPHTLVLSILAGKTLAGLAGHFPEAGAIVRAMPNLPASIGRGITGVVASQKTDDAQRSTATALLAGSGAVEWLDDEALIDALTGVSGSGPAYVFHLVEALAAAGVAAGLPADLAERLARGTVTGSGALLEASPLSATALREAVTSKGGTTAAALDELSGDNGIGPAVTRAVAAAKRRAQELAD</sequence>
<keyword evidence="3 4" id="KW-0560">Oxidoreductase</keyword>
<keyword evidence="4" id="KW-0028">Amino-acid biosynthesis</keyword>
<dbReference type="InterPro" id="IPR036291">
    <property type="entry name" value="NAD(P)-bd_dom_sf"/>
</dbReference>
<evidence type="ECO:0000256" key="4">
    <source>
        <dbReference type="HAMAP-Rule" id="MF_01925"/>
    </source>
</evidence>
<dbReference type="InterPro" id="IPR028939">
    <property type="entry name" value="P5C_Rdtase_cat_N"/>
</dbReference>